<evidence type="ECO:0000256" key="1">
    <source>
        <dbReference type="ARBA" id="ARBA00022527"/>
    </source>
</evidence>
<dbReference type="EMBL" id="CM004481">
    <property type="protein sequence ID" value="OCT65514.1"/>
    <property type="molecule type" value="Genomic_DNA"/>
</dbReference>
<evidence type="ECO:0000256" key="5">
    <source>
        <dbReference type="ARBA" id="ARBA00022840"/>
    </source>
</evidence>
<evidence type="ECO:0000256" key="3">
    <source>
        <dbReference type="ARBA" id="ARBA00022741"/>
    </source>
</evidence>
<dbReference type="PROSITE" id="PS50011">
    <property type="entry name" value="PROTEIN_KINASE_DOM"/>
    <property type="match status" value="1"/>
</dbReference>
<dbReference type="AlphaFoldDB" id="A0A974C2T8"/>
<dbReference type="Pfam" id="PF00069">
    <property type="entry name" value="Pkinase"/>
    <property type="match status" value="1"/>
</dbReference>
<dbReference type="PANTHER" id="PTHR24351">
    <property type="entry name" value="RIBOSOMAL PROTEIN S6 KINASE"/>
    <property type="match status" value="1"/>
</dbReference>
<proteinExistence type="predicted"/>
<organism evidence="8 9">
    <name type="scientific">Xenopus laevis</name>
    <name type="common">African clawed frog</name>
    <dbReference type="NCBI Taxonomy" id="8355"/>
    <lineage>
        <taxon>Eukaryota</taxon>
        <taxon>Metazoa</taxon>
        <taxon>Chordata</taxon>
        <taxon>Craniata</taxon>
        <taxon>Vertebrata</taxon>
        <taxon>Euteleostomi</taxon>
        <taxon>Amphibia</taxon>
        <taxon>Batrachia</taxon>
        <taxon>Anura</taxon>
        <taxon>Pipoidea</taxon>
        <taxon>Pipidae</taxon>
        <taxon>Xenopodinae</taxon>
        <taxon>Xenopus</taxon>
        <taxon>Xenopus</taxon>
    </lineage>
</organism>
<dbReference type="FunFam" id="1.10.510.10:FF:000210">
    <property type="entry name" value="Non-specific serine/threonine protein kinase"/>
    <property type="match status" value="1"/>
</dbReference>
<keyword evidence="3" id="KW-0547">Nucleotide-binding</keyword>
<dbReference type="Gene3D" id="3.30.200.20">
    <property type="entry name" value="Phosphorylase Kinase, domain 1"/>
    <property type="match status" value="1"/>
</dbReference>
<protein>
    <recommendedName>
        <fullName evidence="7">Protein kinase domain-containing protein</fullName>
    </recommendedName>
</protein>
<feature type="domain" description="Protein kinase" evidence="7">
    <location>
        <begin position="1"/>
        <end position="241"/>
    </location>
</feature>
<reference evidence="9" key="1">
    <citation type="journal article" date="2016" name="Nature">
        <title>Genome evolution in the allotetraploid frog Xenopus laevis.</title>
        <authorList>
            <person name="Session A.M."/>
            <person name="Uno Y."/>
            <person name="Kwon T."/>
            <person name="Chapman J.A."/>
            <person name="Toyoda A."/>
            <person name="Takahashi S."/>
            <person name="Fukui A."/>
            <person name="Hikosaka A."/>
            <person name="Suzuki A."/>
            <person name="Kondo M."/>
            <person name="van Heeringen S.J."/>
            <person name="Quigley I."/>
            <person name="Heinz S."/>
            <person name="Ogino H."/>
            <person name="Ochi H."/>
            <person name="Hellsten U."/>
            <person name="Lyons J.B."/>
            <person name="Simakov O."/>
            <person name="Putnam N."/>
            <person name="Stites J."/>
            <person name="Kuroki Y."/>
            <person name="Tanaka T."/>
            <person name="Michiue T."/>
            <person name="Watanabe M."/>
            <person name="Bogdanovic O."/>
            <person name="Lister R."/>
            <person name="Georgiou G."/>
            <person name="Paranjpe S.S."/>
            <person name="van Kruijsbergen I."/>
            <person name="Shu S."/>
            <person name="Carlson J."/>
            <person name="Kinoshita T."/>
            <person name="Ohta Y."/>
            <person name="Mawaribuchi S."/>
            <person name="Jenkins J."/>
            <person name="Grimwood J."/>
            <person name="Schmutz J."/>
            <person name="Mitros T."/>
            <person name="Mozaffari S.V."/>
            <person name="Suzuki Y."/>
            <person name="Haramoto Y."/>
            <person name="Yamamoto T.S."/>
            <person name="Takagi C."/>
            <person name="Heald R."/>
            <person name="Miller K."/>
            <person name="Haudenschild C."/>
            <person name="Kitzman J."/>
            <person name="Nakayama T."/>
            <person name="Izutsu Y."/>
            <person name="Robert J."/>
            <person name="Fortriede J."/>
            <person name="Burns K."/>
            <person name="Lotay V."/>
            <person name="Karimi K."/>
            <person name="Yasuoka Y."/>
            <person name="Dichmann D.S."/>
            <person name="Flajnik M.F."/>
            <person name="Houston D.W."/>
            <person name="Shendure J."/>
            <person name="DuPasquier L."/>
            <person name="Vize P.D."/>
            <person name="Zorn A.M."/>
            <person name="Ito M."/>
            <person name="Marcotte E.M."/>
            <person name="Wallingford J.B."/>
            <person name="Ito Y."/>
            <person name="Asashima M."/>
            <person name="Ueno N."/>
            <person name="Matsuda Y."/>
            <person name="Veenstra G.J."/>
            <person name="Fujiyama A."/>
            <person name="Harland R.M."/>
            <person name="Taira M."/>
            <person name="Rokhsar D.S."/>
        </authorList>
    </citation>
    <scope>NUCLEOTIDE SEQUENCE [LARGE SCALE GENOMIC DNA]</scope>
    <source>
        <strain evidence="9">J</strain>
    </source>
</reference>
<dbReference type="Proteomes" id="UP000694892">
    <property type="component" value="Chromosome 8S"/>
</dbReference>
<evidence type="ECO:0000313" key="9">
    <source>
        <dbReference type="Proteomes" id="UP000694892"/>
    </source>
</evidence>
<gene>
    <name evidence="8" type="ORF">XELAEV_18041752mg</name>
</gene>
<dbReference type="GO" id="GO:0004674">
    <property type="term" value="F:protein serine/threonine kinase activity"/>
    <property type="evidence" value="ECO:0007669"/>
    <property type="project" value="UniProtKB-KW"/>
</dbReference>
<evidence type="ECO:0000256" key="6">
    <source>
        <dbReference type="SAM" id="MobiDB-lite"/>
    </source>
</evidence>
<dbReference type="InterPro" id="IPR008271">
    <property type="entry name" value="Ser/Thr_kinase_AS"/>
</dbReference>
<sequence>MFYGIEIYLKRFKRVRTISWTIATCFPCDLPPVMAAQKINEVLHLGKQKKGRLVSRGAGAVATGNVTSECGDVGWTAQGIKSRAGFYAACITLGLEAIHTKNVTHRDLKPGNLLMDEGGYLKIAEFGMSKTDIGYGDQANTMVGSPAYMAPEIVKEEEYTRAVDWWALGVIVYEMLLGTRPFTGYDRDFIYDSIVEDEPHYPLTLDSEALSFISQLLNKNPEERLGPSPGDAADVAEHPFFNLLFVPSLNGPEDAKYFEDEFTNQPANRSVPKGPQAEIGKGDR</sequence>
<keyword evidence="5" id="KW-0067">ATP-binding</keyword>
<accession>A0A974C2T8</accession>
<keyword evidence="4" id="KW-0418">Kinase</keyword>
<dbReference type="Gene3D" id="1.10.510.10">
    <property type="entry name" value="Transferase(Phosphotransferase) domain 1"/>
    <property type="match status" value="1"/>
</dbReference>
<evidence type="ECO:0000256" key="4">
    <source>
        <dbReference type="ARBA" id="ARBA00022777"/>
    </source>
</evidence>
<dbReference type="GO" id="GO:0005524">
    <property type="term" value="F:ATP binding"/>
    <property type="evidence" value="ECO:0007669"/>
    <property type="project" value="UniProtKB-KW"/>
</dbReference>
<dbReference type="InterPro" id="IPR011009">
    <property type="entry name" value="Kinase-like_dom_sf"/>
</dbReference>
<evidence type="ECO:0000259" key="7">
    <source>
        <dbReference type="PROSITE" id="PS50011"/>
    </source>
</evidence>
<dbReference type="OMA" id="DIGYGDQ"/>
<evidence type="ECO:0000256" key="2">
    <source>
        <dbReference type="ARBA" id="ARBA00022679"/>
    </source>
</evidence>
<keyword evidence="1" id="KW-0723">Serine/threonine-protein kinase</keyword>
<dbReference type="SMART" id="SM00220">
    <property type="entry name" value="S_TKc"/>
    <property type="match status" value="1"/>
</dbReference>
<dbReference type="InterPro" id="IPR000719">
    <property type="entry name" value="Prot_kinase_dom"/>
</dbReference>
<dbReference type="PROSITE" id="PS00108">
    <property type="entry name" value="PROTEIN_KINASE_ST"/>
    <property type="match status" value="1"/>
</dbReference>
<dbReference type="SUPFAM" id="SSF56112">
    <property type="entry name" value="Protein kinase-like (PK-like)"/>
    <property type="match status" value="1"/>
</dbReference>
<feature type="region of interest" description="Disordered" evidence="6">
    <location>
        <begin position="256"/>
        <end position="284"/>
    </location>
</feature>
<evidence type="ECO:0000313" key="8">
    <source>
        <dbReference type="EMBL" id="OCT65514.1"/>
    </source>
</evidence>
<name>A0A974C2T8_XENLA</name>
<keyword evidence="2" id="KW-0808">Transferase</keyword>